<dbReference type="EMBL" id="JAKEKT020000072">
    <property type="protein sequence ID" value="KAL1638914.1"/>
    <property type="molecule type" value="Genomic_DNA"/>
</dbReference>
<name>A0ABR3THB6_9PEZI</name>
<proteinExistence type="predicted"/>
<evidence type="ECO:0000256" key="1">
    <source>
        <dbReference type="SAM" id="MobiDB-lite"/>
    </source>
</evidence>
<feature type="signal peptide" evidence="2">
    <location>
        <begin position="1"/>
        <end position="20"/>
    </location>
</feature>
<feature type="chain" id="PRO_5045084181" evidence="2">
    <location>
        <begin position="21"/>
        <end position="338"/>
    </location>
</feature>
<feature type="region of interest" description="Disordered" evidence="1">
    <location>
        <begin position="208"/>
        <end position="338"/>
    </location>
</feature>
<protein>
    <submittedName>
        <fullName evidence="3">Uncharacterized protein</fullName>
    </submittedName>
</protein>
<evidence type="ECO:0000256" key="2">
    <source>
        <dbReference type="SAM" id="SignalP"/>
    </source>
</evidence>
<organism evidence="3 4">
    <name type="scientific">Diplodia intermedia</name>
    <dbReference type="NCBI Taxonomy" id="856260"/>
    <lineage>
        <taxon>Eukaryota</taxon>
        <taxon>Fungi</taxon>
        <taxon>Dikarya</taxon>
        <taxon>Ascomycota</taxon>
        <taxon>Pezizomycotina</taxon>
        <taxon>Dothideomycetes</taxon>
        <taxon>Dothideomycetes incertae sedis</taxon>
        <taxon>Botryosphaeriales</taxon>
        <taxon>Botryosphaeriaceae</taxon>
        <taxon>Diplodia</taxon>
    </lineage>
</organism>
<evidence type="ECO:0000313" key="4">
    <source>
        <dbReference type="Proteomes" id="UP001521184"/>
    </source>
</evidence>
<gene>
    <name evidence="3" type="ORF">SLS58_008499</name>
</gene>
<accession>A0ABR3THB6</accession>
<reference evidence="3 4" key="1">
    <citation type="journal article" date="2023" name="Plant Dis.">
        <title>First Report of Diplodia intermedia Causing Canker and Dieback Diseases on Apple Trees in Canada.</title>
        <authorList>
            <person name="Ellouze W."/>
            <person name="Ilyukhin E."/>
            <person name="Sulman M."/>
            <person name="Ali S."/>
        </authorList>
    </citation>
    <scope>NUCLEOTIDE SEQUENCE [LARGE SCALE GENOMIC DNA]</scope>
    <source>
        <strain evidence="3 4">M45-28</strain>
    </source>
</reference>
<sequence length="338" mass="35410">MKFATTIATAIGLIGSTALATMSPANLQDTGNSLARQAFDIKDLVLAINSTMNAGPMQDVFEEIDDMYEAVLANIQLIIGTSTLTEESQDVQLVYEAYSYLAQAMFELMDGLGGSASNFITMDNQNEFRVPASVREVGGVVDAWMFNMIGLFPANSSYADEAANQKNQVDTHFRRAIAAYHLATAKTDSPYGNITNIVSTDALIMGSSTSSGIKSTSSDDAKTSDNVSTSNDIRTTSASNNGDVSTNGSSGDEASSNIANSDGISSYKDISNNEDASTDGSSSNKASTDGSSSNKASSNTAYSDGISSNKDTSNNVDTNGEAKESDCAEEGPTEPARK</sequence>
<keyword evidence="2" id="KW-0732">Signal</keyword>
<dbReference type="Proteomes" id="UP001521184">
    <property type="component" value="Unassembled WGS sequence"/>
</dbReference>
<keyword evidence="4" id="KW-1185">Reference proteome</keyword>
<evidence type="ECO:0000313" key="3">
    <source>
        <dbReference type="EMBL" id="KAL1638914.1"/>
    </source>
</evidence>
<feature type="compositionally biased region" description="Polar residues" evidence="1">
    <location>
        <begin position="226"/>
        <end position="318"/>
    </location>
</feature>
<comment type="caution">
    <text evidence="3">The sequence shown here is derived from an EMBL/GenBank/DDBJ whole genome shotgun (WGS) entry which is preliminary data.</text>
</comment>